<evidence type="ECO:0000313" key="1">
    <source>
        <dbReference type="EMBL" id="NHZ83168.1"/>
    </source>
</evidence>
<gene>
    <name evidence="1" type="ORF">F2P44_28415</name>
</gene>
<comment type="caution">
    <text evidence="1">The sequence shown here is derived from an EMBL/GenBank/DDBJ whole genome shotgun (WGS) entry which is preliminary data.</text>
</comment>
<protein>
    <submittedName>
        <fullName evidence="1">Uncharacterized protein</fullName>
    </submittedName>
</protein>
<dbReference type="RefSeq" id="WP_167092444.1">
    <property type="nucleotide sequence ID" value="NZ_WHJG01000044.1"/>
</dbReference>
<evidence type="ECO:0000313" key="2">
    <source>
        <dbReference type="Proteomes" id="UP000621455"/>
    </source>
</evidence>
<proteinExistence type="predicted"/>
<accession>A0ABX0NJ95</accession>
<reference evidence="1 2" key="1">
    <citation type="submission" date="2019-10" db="EMBL/GenBank/DDBJ databases">
        <title>Taxonomy of Antarctic Massilia spp.: description of Massilia rubra sp. nov., Massilia aquatica sp. nov., Massilia mucilaginosa sp. nov., Massilia frigida sp. nov. isolated from streams, lakes and regoliths.</title>
        <authorList>
            <person name="Holochova P."/>
            <person name="Sedlacek I."/>
            <person name="Kralova S."/>
            <person name="Maslanova I."/>
            <person name="Busse H.-J."/>
            <person name="Stankova E."/>
            <person name="Vrbovska V."/>
            <person name="Kovarovic V."/>
            <person name="Bartak M."/>
            <person name="Svec P."/>
            <person name="Pantucek R."/>
        </authorList>
    </citation>
    <scope>NUCLEOTIDE SEQUENCE [LARGE SCALE GENOMIC DNA]</scope>
    <source>
        <strain evidence="1 2">CCM 8695</strain>
    </source>
</reference>
<name>A0ABX0NJ95_9BURK</name>
<organism evidence="1 2">
    <name type="scientific">Massilia frigida</name>
    <dbReference type="NCBI Taxonomy" id="2609281"/>
    <lineage>
        <taxon>Bacteria</taxon>
        <taxon>Pseudomonadati</taxon>
        <taxon>Pseudomonadota</taxon>
        <taxon>Betaproteobacteria</taxon>
        <taxon>Burkholderiales</taxon>
        <taxon>Oxalobacteraceae</taxon>
        <taxon>Telluria group</taxon>
        <taxon>Massilia</taxon>
    </lineage>
</organism>
<sequence length="210" mass="24228">MKYILQFLLLVILTYPFDSKNARAAVRKFENPALQFAGTWRVDSYDFHEFKEVPPNIESQLITHAGALPIGQKIRMEWTGLSLMPGNYNSEKMDFDGPIGEVIKMTFLMPLGKNFCKDYWEHLCTDRPINYTVSFMIVDIVKWKGVDRNNKMSWPDIAPVEYRLVDLSKTHNVDAWVARNGDLIFPIYIGGKSKNGSNFGMLGVRLKRER</sequence>
<dbReference type="EMBL" id="WHJG01000044">
    <property type="protein sequence ID" value="NHZ83168.1"/>
    <property type="molecule type" value="Genomic_DNA"/>
</dbReference>
<keyword evidence="2" id="KW-1185">Reference proteome</keyword>
<dbReference type="Proteomes" id="UP000621455">
    <property type="component" value="Unassembled WGS sequence"/>
</dbReference>